<gene>
    <name evidence="4" type="ordered locus">Meso_0595</name>
</gene>
<dbReference type="Pfam" id="PF05228">
    <property type="entry name" value="CHASE4"/>
    <property type="match status" value="1"/>
</dbReference>
<proteinExistence type="predicted"/>
<dbReference type="PROSITE" id="PS50883">
    <property type="entry name" value="EAL"/>
    <property type="match status" value="1"/>
</dbReference>
<dbReference type="InterPro" id="IPR007892">
    <property type="entry name" value="CHASE4"/>
</dbReference>
<dbReference type="SMART" id="SM00052">
    <property type="entry name" value="EAL"/>
    <property type="match status" value="1"/>
</dbReference>
<dbReference type="InterPro" id="IPR029787">
    <property type="entry name" value="Nucleotide_cyclase"/>
</dbReference>
<dbReference type="KEGG" id="mes:Meso_0595"/>
<dbReference type="SUPFAM" id="SSF55073">
    <property type="entry name" value="Nucleotide cyclase"/>
    <property type="match status" value="1"/>
</dbReference>
<dbReference type="EMBL" id="CP000390">
    <property type="protein sequence ID" value="ABG61995.1"/>
    <property type="molecule type" value="Genomic_DNA"/>
</dbReference>
<protein>
    <submittedName>
        <fullName evidence="4">Periplasmic sensor diguanylate cyclase/phosphodiesterase</fullName>
    </submittedName>
</protein>
<organism evidence="4">
    <name type="scientific">Chelativorans sp. (strain BNC1)</name>
    <dbReference type="NCBI Taxonomy" id="266779"/>
    <lineage>
        <taxon>Bacteria</taxon>
        <taxon>Pseudomonadati</taxon>
        <taxon>Pseudomonadota</taxon>
        <taxon>Alphaproteobacteria</taxon>
        <taxon>Hyphomicrobiales</taxon>
        <taxon>Phyllobacteriaceae</taxon>
        <taxon>Chelativorans</taxon>
    </lineage>
</organism>
<evidence type="ECO:0000259" key="3">
    <source>
        <dbReference type="PROSITE" id="PS50887"/>
    </source>
</evidence>
<dbReference type="CDD" id="cd01949">
    <property type="entry name" value="GGDEF"/>
    <property type="match status" value="1"/>
</dbReference>
<name>Q11KT0_CHESB</name>
<dbReference type="Pfam" id="PF00563">
    <property type="entry name" value="EAL"/>
    <property type="match status" value="1"/>
</dbReference>
<dbReference type="OrthoDB" id="9814202at2"/>
<dbReference type="eggNOG" id="COG5001">
    <property type="taxonomic scope" value="Bacteria"/>
</dbReference>
<dbReference type="InterPro" id="IPR035919">
    <property type="entry name" value="EAL_sf"/>
</dbReference>
<evidence type="ECO:0000313" key="4">
    <source>
        <dbReference type="EMBL" id="ABG61995.1"/>
    </source>
</evidence>
<dbReference type="CDD" id="cd01948">
    <property type="entry name" value="EAL"/>
    <property type="match status" value="1"/>
</dbReference>
<dbReference type="PANTHER" id="PTHR44757:SF2">
    <property type="entry name" value="BIOFILM ARCHITECTURE MAINTENANCE PROTEIN MBAA"/>
    <property type="match status" value="1"/>
</dbReference>
<dbReference type="InterPro" id="IPR043128">
    <property type="entry name" value="Rev_trsase/Diguanyl_cyclase"/>
</dbReference>
<feature type="domain" description="GGDEF" evidence="3">
    <location>
        <begin position="334"/>
        <end position="468"/>
    </location>
</feature>
<dbReference type="InterPro" id="IPR001633">
    <property type="entry name" value="EAL_dom"/>
</dbReference>
<keyword evidence="1" id="KW-1133">Transmembrane helix</keyword>
<dbReference type="AlphaFoldDB" id="Q11KT0"/>
<evidence type="ECO:0000259" key="2">
    <source>
        <dbReference type="PROSITE" id="PS50883"/>
    </source>
</evidence>
<feature type="domain" description="EAL" evidence="2">
    <location>
        <begin position="477"/>
        <end position="726"/>
    </location>
</feature>
<dbReference type="PANTHER" id="PTHR44757">
    <property type="entry name" value="DIGUANYLATE CYCLASE DGCP"/>
    <property type="match status" value="1"/>
</dbReference>
<keyword evidence="1" id="KW-0472">Membrane</keyword>
<dbReference type="Gene3D" id="3.30.70.270">
    <property type="match status" value="1"/>
</dbReference>
<evidence type="ECO:0000256" key="1">
    <source>
        <dbReference type="SAM" id="Phobius"/>
    </source>
</evidence>
<dbReference type="PROSITE" id="PS50887">
    <property type="entry name" value="GGDEF"/>
    <property type="match status" value="1"/>
</dbReference>
<dbReference type="Gene3D" id="3.20.20.450">
    <property type="entry name" value="EAL domain"/>
    <property type="match status" value="1"/>
</dbReference>
<feature type="transmembrane region" description="Helical" evidence="1">
    <location>
        <begin position="12"/>
        <end position="36"/>
    </location>
</feature>
<dbReference type="InterPro" id="IPR052155">
    <property type="entry name" value="Biofilm_reg_signaling"/>
</dbReference>
<dbReference type="SMART" id="SM00267">
    <property type="entry name" value="GGDEF"/>
    <property type="match status" value="1"/>
</dbReference>
<accession>Q11KT0</accession>
<keyword evidence="1" id="KW-0812">Transmembrane</keyword>
<dbReference type="NCBIfam" id="TIGR00254">
    <property type="entry name" value="GGDEF"/>
    <property type="match status" value="1"/>
</dbReference>
<dbReference type="SUPFAM" id="SSF141868">
    <property type="entry name" value="EAL domain-like"/>
    <property type="match status" value="1"/>
</dbReference>
<reference evidence="4" key="1">
    <citation type="submission" date="2006-06" db="EMBL/GenBank/DDBJ databases">
        <title>Complete sequence of chromosome of Chelativorans sp. BNC1.</title>
        <authorList>
            <consortium name="US DOE Joint Genome Institute"/>
            <person name="Copeland A."/>
            <person name="Lucas S."/>
            <person name="Lapidus A."/>
            <person name="Barry K."/>
            <person name="Detter J.C."/>
            <person name="Glavina del Rio T."/>
            <person name="Hammon N."/>
            <person name="Israni S."/>
            <person name="Dalin E."/>
            <person name="Tice H."/>
            <person name="Pitluck S."/>
            <person name="Chertkov O."/>
            <person name="Brettin T."/>
            <person name="Bruce D."/>
            <person name="Han C."/>
            <person name="Tapia R."/>
            <person name="Gilna P."/>
            <person name="Schmutz J."/>
            <person name="Larimer F."/>
            <person name="Land M."/>
            <person name="Hauser L."/>
            <person name="Kyrpides N."/>
            <person name="Mikhailova N."/>
            <person name="Richardson P."/>
        </authorList>
    </citation>
    <scope>NUCLEOTIDE SEQUENCE</scope>
    <source>
        <strain evidence="4">BNC1</strain>
    </source>
</reference>
<dbReference type="HOGENOM" id="CLU_000445_91_2_5"/>
<dbReference type="STRING" id="266779.Meso_0595"/>
<dbReference type="InterPro" id="IPR000160">
    <property type="entry name" value="GGDEF_dom"/>
</dbReference>
<dbReference type="Pfam" id="PF00990">
    <property type="entry name" value="GGDEF"/>
    <property type="match status" value="1"/>
</dbReference>
<sequence precursor="true">MTDKNLNLATEIRVALGLIAAFAAAGAIAVSVVASLRTDQDAILKQEQLTRHALEEQIEAVPRDQRSVTVWDEAVVHSRENDQRWMAEYLGKWIYDYFGHQRAYVLDDQGHLIYAMLDGKTVSPPSFGNEIAEATEIASSLRRRLIARRSAGDQAEPIKSVVETRVIDLNGAPAILSMQPIIPSTNRLTVPAGEEYLYASVNMVDSALAEEIGHHVLLQGMRFDSSAPKGYRQASVPVTGSTGEVLGYLIWEADRPGLHLLKQVLPACLIALFAVGGIALFLGRKLRRASLALHASERRARHLASHDVLTRLPNRAFFEKKLDRVIDTVQAGHGEAALLFLDLDRFKNVNDTLGHRAGDELVRETAVRLSTAIGNAGVVARIGGDEFGMVILRRSGAREAAIELSERLLQALKVPFVISGEPVHVGVSIGVALAPEAGSERQDLLRKADIALYDAKKRGRGCYQIFSEAMGDILKQRRQVEADLRNALANGEELQLFYQPLYSDASEITGAEALLRWKHPVHGSMSPVFLISVAEESGMIMQLGDWVLREACRMAVKADIPLMSVNVSAVQLRDEHFAERCLAIIRQENVAPERIQLEVTETVLIENPDLTVRIFETLREAGIRIAIDDFGTGYSSMSYLRNYPVDRLKIDRSFVQALSESKQGRAIVGAMLDIARALELDVVAEGVETVDQCKVLRSLGCREMQGYLFSRPLEPLQFLHSLKRPVPLTA</sequence>